<proteinExistence type="predicted"/>
<dbReference type="SUPFAM" id="SSF51569">
    <property type="entry name" value="Aldolase"/>
    <property type="match status" value="1"/>
</dbReference>
<evidence type="ECO:0000256" key="2">
    <source>
        <dbReference type="PIRSR" id="PIRSR001359-2"/>
    </source>
</evidence>
<dbReference type="GO" id="GO:0005975">
    <property type="term" value="P:carbohydrate metabolic process"/>
    <property type="evidence" value="ECO:0007669"/>
    <property type="project" value="InterPro"/>
</dbReference>
<accession>A0A101XQ13</accession>
<dbReference type="CDD" id="cd00947">
    <property type="entry name" value="TBP_aldolase_IIB"/>
    <property type="match status" value="1"/>
</dbReference>
<reference evidence="4 5" key="1">
    <citation type="submission" date="2015-12" db="EMBL/GenBank/DDBJ databases">
        <title>Draft genome sequence of Acidibacillus ferrooxidans ITV001, isolated from a chalcopyrite acid mine drainage site in Brazil.</title>
        <authorList>
            <person name="Dall'Agnol H."/>
            <person name="Nancucheo I."/>
            <person name="Johnson B."/>
            <person name="Oliveira R."/>
            <person name="Leite L."/>
            <person name="Pylro V."/>
            <person name="Nunes G.L."/>
            <person name="Tzotzos G."/>
            <person name="Fernandes G.R."/>
            <person name="Dutra J."/>
            <person name="Orellana S.C."/>
            <person name="Oliveira G."/>
        </authorList>
    </citation>
    <scope>NUCLEOTIDE SEQUENCE [LARGE SCALE GENOMIC DNA]</scope>
    <source>
        <strain evidence="5">ITV01</strain>
    </source>
</reference>
<evidence type="ECO:0000256" key="1">
    <source>
        <dbReference type="PIRSR" id="PIRSR001359-1"/>
    </source>
</evidence>
<organism evidence="4 5">
    <name type="scientific">Ferroacidibacillus organovorans</name>
    <dbReference type="NCBI Taxonomy" id="1765683"/>
    <lineage>
        <taxon>Bacteria</taxon>
        <taxon>Bacillati</taxon>
        <taxon>Bacillota</taxon>
        <taxon>Bacilli</taxon>
        <taxon>Bacillales</taxon>
        <taxon>Alicyclobacillaceae</taxon>
        <taxon>Ferroacidibacillus</taxon>
    </lineage>
</organism>
<dbReference type="NCBIfam" id="NF006626">
    <property type="entry name" value="PRK09195.1"/>
    <property type="match status" value="1"/>
</dbReference>
<keyword evidence="3" id="KW-0479">Metal-binding</keyword>
<comment type="caution">
    <text evidence="4">The sequence shown here is derived from an EMBL/GenBank/DDBJ whole genome shotgun (WGS) entry which is preliminary data.</text>
</comment>
<dbReference type="NCBIfam" id="NF009374">
    <property type="entry name" value="PRK12737.1"/>
    <property type="match status" value="1"/>
</dbReference>
<dbReference type="PROSITE" id="PS00806">
    <property type="entry name" value="ALDOLASE_CLASS_II_2"/>
    <property type="match status" value="1"/>
</dbReference>
<dbReference type="AlphaFoldDB" id="A0A101XQ13"/>
<feature type="binding site" evidence="3">
    <location>
        <position position="208"/>
    </location>
    <ligand>
        <name>Zn(2+)</name>
        <dbReference type="ChEBI" id="CHEBI:29105"/>
        <label>1</label>
        <note>catalytic</note>
    </ligand>
</feature>
<dbReference type="EMBL" id="LPVJ01000052">
    <property type="protein sequence ID" value="KUO95351.1"/>
    <property type="molecule type" value="Genomic_DNA"/>
</dbReference>
<feature type="binding site" evidence="3">
    <location>
        <position position="104"/>
    </location>
    <ligand>
        <name>Zn(2+)</name>
        <dbReference type="ChEBI" id="CHEBI:29105"/>
        <label>2</label>
    </ligand>
</feature>
<feature type="binding site" evidence="2">
    <location>
        <position position="181"/>
    </location>
    <ligand>
        <name>dihydroxyacetone phosphate</name>
        <dbReference type="ChEBI" id="CHEBI:57642"/>
    </ligand>
</feature>
<dbReference type="InterPro" id="IPR050246">
    <property type="entry name" value="Class_II_FBP_aldolase"/>
</dbReference>
<feature type="binding site" evidence="3">
    <location>
        <position position="180"/>
    </location>
    <ligand>
        <name>Zn(2+)</name>
        <dbReference type="ChEBI" id="CHEBI:29105"/>
        <label>1</label>
        <note>catalytic</note>
    </ligand>
</feature>
<dbReference type="Gene3D" id="3.20.20.70">
    <property type="entry name" value="Aldolase class I"/>
    <property type="match status" value="1"/>
</dbReference>
<dbReference type="GO" id="GO:0008270">
    <property type="term" value="F:zinc ion binding"/>
    <property type="evidence" value="ECO:0007669"/>
    <property type="project" value="InterPro"/>
</dbReference>
<sequence>MGLVSTHEMFAHAMRNGYAVVGFAAYNLETLQTVVQTAERLGAPLMIQTTPSTIQSAGVAYISAIVQLAAKRARIPVALHLDHGATLEQVSECVDNGYSSVMIDGSHLGFEENVALVREAVLIAHARGVSVEAELGQVGGVEDDLEVDVAQARYTDPALAREFVERTGIDSLAVAIGTAHGVYRGEPKLDLLRLAEIRRRVEIPLVLHGASGVPDPLIREAIRAGITKINIATELKIPFAEALRTYLIEHPAEADPRKYFMPAREAYARVVEAKIELAGAKGRY</sequence>
<keyword evidence="3" id="KW-0862">Zinc</keyword>
<dbReference type="PANTHER" id="PTHR30304">
    <property type="entry name" value="D-TAGATOSE-1,6-BISPHOSPHATE ALDOLASE"/>
    <property type="match status" value="1"/>
</dbReference>
<feature type="active site" description="Proton donor" evidence="1">
    <location>
        <position position="82"/>
    </location>
</feature>
<evidence type="ECO:0000313" key="4">
    <source>
        <dbReference type="EMBL" id="KUO95351.1"/>
    </source>
</evidence>
<gene>
    <name evidence="4" type="primary">kbaY</name>
    <name evidence="4" type="ORF">ATW55_10865</name>
</gene>
<dbReference type="NCBIfam" id="TIGR00167">
    <property type="entry name" value="cbbA"/>
    <property type="match status" value="1"/>
</dbReference>
<dbReference type="OrthoDB" id="9803995at2"/>
<dbReference type="PANTHER" id="PTHR30304:SF0">
    <property type="entry name" value="D-TAGATOSE-1,6-BISPHOSPHATE ALDOLASE SUBUNIT GATY-RELATED"/>
    <property type="match status" value="1"/>
</dbReference>
<dbReference type="InterPro" id="IPR013785">
    <property type="entry name" value="Aldolase_TIM"/>
</dbReference>
<feature type="binding site" evidence="2">
    <location>
        <begin position="209"/>
        <end position="211"/>
    </location>
    <ligand>
        <name>dihydroxyacetone phosphate</name>
        <dbReference type="ChEBI" id="CHEBI:57642"/>
    </ligand>
</feature>
<dbReference type="Proteomes" id="UP000053557">
    <property type="component" value="Unassembled WGS sequence"/>
</dbReference>
<dbReference type="InterPro" id="IPR000771">
    <property type="entry name" value="FBA_II"/>
</dbReference>
<keyword evidence="5" id="KW-1185">Reference proteome</keyword>
<evidence type="ECO:0000256" key="3">
    <source>
        <dbReference type="PIRSR" id="PIRSR001359-3"/>
    </source>
</evidence>
<dbReference type="RefSeq" id="WP_067717443.1">
    <property type="nucleotide sequence ID" value="NZ_LPVJ01000052.1"/>
</dbReference>
<dbReference type="PIRSF" id="PIRSF001359">
    <property type="entry name" value="F_bP_aldolase_II"/>
    <property type="match status" value="1"/>
</dbReference>
<feature type="binding site" evidence="3">
    <location>
        <position position="83"/>
    </location>
    <ligand>
        <name>Zn(2+)</name>
        <dbReference type="ChEBI" id="CHEBI:29105"/>
        <label>1</label>
        <note>catalytic</note>
    </ligand>
</feature>
<feature type="binding site" evidence="3">
    <location>
        <position position="134"/>
    </location>
    <ligand>
        <name>Zn(2+)</name>
        <dbReference type="ChEBI" id="CHEBI:29105"/>
        <label>2</label>
    </ligand>
</feature>
<name>A0A101XQ13_9BACL</name>
<dbReference type="Pfam" id="PF01116">
    <property type="entry name" value="F_bP_aldolase"/>
    <property type="match status" value="1"/>
</dbReference>
<dbReference type="GO" id="GO:0016832">
    <property type="term" value="F:aldehyde-lyase activity"/>
    <property type="evidence" value="ECO:0007669"/>
    <property type="project" value="InterPro"/>
</dbReference>
<protein>
    <submittedName>
        <fullName evidence="4">Tagatose-bisphosphate aldolase</fullName>
    </submittedName>
</protein>
<feature type="binding site" evidence="2">
    <location>
        <begin position="230"/>
        <end position="233"/>
    </location>
    <ligand>
        <name>dihydroxyacetone phosphate</name>
        <dbReference type="ChEBI" id="CHEBI:57642"/>
    </ligand>
</feature>
<evidence type="ECO:0000313" key="5">
    <source>
        <dbReference type="Proteomes" id="UP000053557"/>
    </source>
</evidence>
<comment type="cofactor">
    <cofactor evidence="3">
        <name>Zn(2+)</name>
        <dbReference type="ChEBI" id="CHEBI:29105"/>
    </cofactor>
    <text evidence="3">Binds 2 Zn(2+) ions per subunit. One is catalytic and the other provides a structural contribution.</text>
</comment>